<gene>
    <name evidence="2" type="ORF">H6F41_02925</name>
</gene>
<dbReference type="Proteomes" id="UP000642094">
    <property type="component" value="Unassembled WGS sequence"/>
</dbReference>
<dbReference type="EMBL" id="JACJQB010000003">
    <property type="protein sequence ID" value="MBD2187096.1"/>
    <property type="molecule type" value="Genomic_DNA"/>
</dbReference>
<dbReference type="SUPFAM" id="SSF53756">
    <property type="entry name" value="UDP-Glycosyltransferase/glycogen phosphorylase"/>
    <property type="match status" value="1"/>
</dbReference>
<dbReference type="Gene3D" id="3.40.50.2000">
    <property type="entry name" value="Glycogen Phosphorylase B"/>
    <property type="match status" value="1"/>
</dbReference>
<accession>A0ABR7ZV05</accession>
<dbReference type="Pfam" id="PF00534">
    <property type="entry name" value="Glycos_transf_1"/>
    <property type="match status" value="1"/>
</dbReference>
<protein>
    <submittedName>
        <fullName evidence="2">Glycosyltransferase family 4 protein</fullName>
    </submittedName>
</protein>
<dbReference type="InterPro" id="IPR001296">
    <property type="entry name" value="Glyco_trans_1"/>
</dbReference>
<name>A0ABR7ZV05_9CYAN</name>
<proteinExistence type="predicted"/>
<comment type="caution">
    <text evidence="2">The sequence shown here is derived from an EMBL/GenBank/DDBJ whole genome shotgun (WGS) entry which is preliminary data.</text>
</comment>
<sequence>MTKVGFVALDQNQNWLGGRYYLQNLIKCNSTIDSEEKINICDVWWENIPESDPFIEVRQLLGSSIIVKFPNNLIERIKRRINRILHKHSTASDLFKKHDIDLFFPIQPCENTGIPYVFWLPDFQHIRRPDLLTPDLIEYFNTNYSRNVKEASQVILSSEDAKNDFVQVYPDYIEKAHVVHFCSIPDSSWWELDPLETSQKHQLPERFFIVCNQFTRHKNYLTLFKSLSYLRELGQKDICIVCTGGTYDYRGENYFEKLKVYIAEHHLEGQVRILGLLPKAEQVALMRRSIAILQPSQFEGWSTVIEDAKTLGKLVLASNLEVNCEQLGVSHPFYLEPENFRQWAIVMQQIWSNTPPGPNLLQEKAGLEYLNLAAKDCGLKFAEVVNEALR</sequence>
<dbReference type="PANTHER" id="PTHR46401:SF8">
    <property type="entry name" value="BLL6006 PROTEIN"/>
    <property type="match status" value="1"/>
</dbReference>
<keyword evidence="3" id="KW-1185">Reference proteome</keyword>
<dbReference type="CDD" id="cd03809">
    <property type="entry name" value="GT4_MtfB-like"/>
    <property type="match status" value="1"/>
</dbReference>
<evidence type="ECO:0000313" key="2">
    <source>
        <dbReference type="EMBL" id="MBD2187096.1"/>
    </source>
</evidence>
<feature type="domain" description="Glycosyl transferase family 1" evidence="1">
    <location>
        <begin position="201"/>
        <end position="329"/>
    </location>
</feature>
<evidence type="ECO:0000259" key="1">
    <source>
        <dbReference type="Pfam" id="PF00534"/>
    </source>
</evidence>
<dbReference type="RefSeq" id="WP_190401985.1">
    <property type="nucleotide sequence ID" value="NZ_JACJQB010000003.1"/>
</dbReference>
<dbReference type="PANTHER" id="PTHR46401">
    <property type="entry name" value="GLYCOSYLTRANSFERASE WBBK-RELATED"/>
    <property type="match status" value="1"/>
</dbReference>
<evidence type="ECO:0000313" key="3">
    <source>
        <dbReference type="Proteomes" id="UP000642094"/>
    </source>
</evidence>
<reference evidence="2 3" key="1">
    <citation type="journal article" date="2020" name="ISME J.">
        <title>Comparative genomics reveals insights into cyanobacterial evolution and habitat adaptation.</title>
        <authorList>
            <person name="Chen M.Y."/>
            <person name="Teng W.K."/>
            <person name="Zhao L."/>
            <person name="Hu C.X."/>
            <person name="Zhou Y.K."/>
            <person name="Han B.P."/>
            <person name="Song L.R."/>
            <person name="Shu W.S."/>
        </authorList>
    </citation>
    <scope>NUCLEOTIDE SEQUENCE [LARGE SCALE GENOMIC DNA]</scope>
    <source>
        <strain evidence="2 3">FACHB-723</strain>
    </source>
</reference>
<organism evidence="2 3">
    <name type="scientific">Pseudanabaena mucicola FACHB-723</name>
    <dbReference type="NCBI Taxonomy" id="2692860"/>
    <lineage>
        <taxon>Bacteria</taxon>
        <taxon>Bacillati</taxon>
        <taxon>Cyanobacteriota</taxon>
        <taxon>Cyanophyceae</taxon>
        <taxon>Pseudanabaenales</taxon>
        <taxon>Pseudanabaenaceae</taxon>
        <taxon>Pseudanabaena</taxon>
    </lineage>
</organism>